<evidence type="ECO:0000313" key="3">
    <source>
        <dbReference type="Proteomes" id="UP001432027"/>
    </source>
</evidence>
<evidence type="ECO:0000313" key="2">
    <source>
        <dbReference type="EMBL" id="GMS90705.1"/>
    </source>
</evidence>
<organism evidence="2 3">
    <name type="scientific">Pristionchus entomophagus</name>
    <dbReference type="NCBI Taxonomy" id="358040"/>
    <lineage>
        <taxon>Eukaryota</taxon>
        <taxon>Metazoa</taxon>
        <taxon>Ecdysozoa</taxon>
        <taxon>Nematoda</taxon>
        <taxon>Chromadorea</taxon>
        <taxon>Rhabditida</taxon>
        <taxon>Rhabditina</taxon>
        <taxon>Diplogasteromorpha</taxon>
        <taxon>Diplogasteroidea</taxon>
        <taxon>Neodiplogasteridae</taxon>
        <taxon>Pristionchus</taxon>
    </lineage>
</organism>
<dbReference type="EMBL" id="BTSX01000003">
    <property type="protein sequence ID" value="GMS90705.1"/>
    <property type="molecule type" value="Genomic_DNA"/>
</dbReference>
<gene>
    <name evidence="2" type="ORF">PENTCL1PPCAC_12880</name>
</gene>
<dbReference type="AlphaFoldDB" id="A0AAV5TDW1"/>
<accession>A0AAV5TDW1</accession>
<evidence type="ECO:0000256" key="1">
    <source>
        <dbReference type="SAM" id="MobiDB-lite"/>
    </source>
</evidence>
<keyword evidence="3" id="KW-1185">Reference proteome</keyword>
<feature type="non-terminal residue" evidence="2">
    <location>
        <position position="168"/>
    </location>
</feature>
<comment type="caution">
    <text evidence="2">The sequence shown here is derived from an EMBL/GenBank/DDBJ whole genome shotgun (WGS) entry which is preliminary data.</text>
</comment>
<dbReference type="Proteomes" id="UP001432027">
    <property type="component" value="Unassembled WGS sequence"/>
</dbReference>
<sequence>AKGTLPVLSPKDMESENMNITPTSPESSQATVANKCDTCGYSFDLESARPKPWKCVTCAGFWPVPRCGGGWIVDGVEYTVKNTCSLDAFLAILLSQNKKNPAQYKNIGRDTKFEKYLRALLLSPDVDAAKEDLIECCYNHRLTETTYNLYGAELENLSALTNSASLLI</sequence>
<feature type="non-terminal residue" evidence="2">
    <location>
        <position position="1"/>
    </location>
</feature>
<proteinExistence type="predicted"/>
<reference evidence="2" key="1">
    <citation type="submission" date="2023-10" db="EMBL/GenBank/DDBJ databases">
        <title>Genome assembly of Pristionchus species.</title>
        <authorList>
            <person name="Yoshida K."/>
            <person name="Sommer R.J."/>
        </authorList>
    </citation>
    <scope>NUCLEOTIDE SEQUENCE</scope>
    <source>
        <strain evidence="2">RS0144</strain>
    </source>
</reference>
<name>A0AAV5TDW1_9BILA</name>
<protein>
    <submittedName>
        <fullName evidence="2">Uncharacterized protein</fullName>
    </submittedName>
</protein>
<feature type="compositionally biased region" description="Polar residues" evidence="1">
    <location>
        <begin position="16"/>
        <end position="26"/>
    </location>
</feature>
<feature type="region of interest" description="Disordered" evidence="1">
    <location>
        <begin position="1"/>
        <end position="26"/>
    </location>
</feature>